<dbReference type="Ensembl" id="ENSEAST00005020636.2">
    <property type="protein sequence ID" value="ENSEASP00005019015.2"/>
    <property type="gene ID" value="ENSEASG00005013091.2"/>
</dbReference>
<dbReference type="Proteomes" id="UP000694387">
    <property type="component" value="Chromosome 2"/>
</dbReference>
<reference evidence="1 2" key="1">
    <citation type="journal article" date="2020" name="Nat. Commun.">
        <title>Donkey genomes provide new insights into domestication and selection for coat color.</title>
        <authorList>
            <person name="Wang"/>
            <person name="C."/>
            <person name="Li"/>
            <person name="H."/>
            <person name="Guo"/>
            <person name="Y."/>
            <person name="Huang"/>
            <person name="J."/>
            <person name="Sun"/>
            <person name="Y."/>
            <person name="Min"/>
            <person name="J."/>
            <person name="Wang"/>
            <person name="J."/>
            <person name="Fang"/>
            <person name="X."/>
            <person name="Zhao"/>
            <person name="Z."/>
            <person name="Wang"/>
            <person name="S."/>
            <person name="Zhang"/>
            <person name="Y."/>
            <person name="Liu"/>
            <person name="Q."/>
            <person name="Jiang"/>
            <person name="Q."/>
            <person name="Wang"/>
            <person name="X."/>
            <person name="Guo"/>
            <person name="Y."/>
            <person name="Yang"/>
            <person name="C."/>
            <person name="Wang"/>
            <person name="Y."/>
            <person name="Tian"/>
            <person name="F."/>
            <person name="Zhuang"/>
            <person name="G."/>
            <person name="Fan"/>
            <person name="Y."/>
            <person name="Gao"/>
            <person name="Q."/>
            <person name="Li"/>
            <person name="Y."/>
            <person name="Ju"/>
            <person name="Z."/>
            <person name="Li"/>
            <person name="J."/>
            <person name="Li"/>
            <person name="R."/>
            <person name="Hou"/>
            <person name="M."/>
            <person name="Yang"/>
            <person name="G."/>
            <person name="Liu"/>
            <person name="G."/>
            <person name="Liu"/>
            <person name="W."/>
            <person name="Guo"/>
            <person name="J."/>
            <person name="Pan"/>
            <person name="S."/>
            <person name="Fan"/>
            <person name="G."/>
            <person name="Zhang"/>
            <person name="W."/>
            <person name="Zhang"/>
            <person name="R."/>
            <person name="Yu"/>
            <person name="J."/>
            <person name="Zhang"/>
            <person name="X."/>
            <person name="Yin"/>
            <person name="Q."/>
            <person name="Ji"/>
            <person name="C."/>
            <person name="Jin"/>
            <person name="Y."/>
            <person name="Yue"/>
            <person name="G."/>
            <person name="Liu"/>
            <person name="M."/>
            <person name="Xu"/>
            <person name="J."/>
            <person name="Liu"/>
            <person name="S."/>
            <person name="Jordana"/>
            <person name="J."/>
            <person name="Noce"/>
            <person name="A."/>
            <person name="Amills"/>
            <person name="M."/>
            <person name="Wu"/>
            <person name="D.D."/>
            <person name="Li"/>
            <person name="S."/>
            <person name="Zhou"/>
            <person name="X. and Zhong"/>
            <person name="J."/>
        </authorList>
    </citation>
    <scope>NUCLEOTIDE SEQUENCE [LARGE SCALE GENOMIC DNA]</scope>
</reference>
<sequence>MGDSQKAQVAPMGLLSPQLSIGPASQPMVPCSSSEHLQHFLQCDSCFSHSLRQCTMTFRPPRQGFSSLVVLPMCLMCPSPRPIIFACH</sequence>
<protein>
    <submittedName>
        <fullName evidence="1">Uncharacterized protein</fullName>
    </submittedName>
</protein>
<evidence type="ECO:0000313" key="2">
    <source>
        <dbReference type="Proteomes" id="UP000694387"/>
    </source>
</evidence>
<accession>A0A8C4M7K9</accession>
<name>A0A8C4M7K9_EQUAS</name>
<dbReference type="GeneTree" id="ENSGT01000000221609"/>
<reference evidence="1" key="2">
    <citation type="submission" date="2025-08" db="UniProtKB">
        <authorList>
            <consortium name="Ensembl"/>
        </authorList>
    </citation>
    <scope>IDENTIFICATION</scope>
</reference>
<keyword evidence="2" id="KW-1185">Reference proteome</keyword>
<proteinExistence type="predicted"/>
<organism evidence="1 2">
    <name type="scientific">Equus asinus</name>
    <name type="common">Donkey</name>
    <name type="synonym">Equus africanus asinus</name>
    <dbReference type="NCBI Taxonomy" id="9793"/>
    <lineage>
        <taxon>Eukaryota</taxon>
        <taxon>Metazoa</taxon>
        <taxon>Chordata</taxon>
        <taxon>Craniata</taxon>
        <taxon>Vertebrata</taxon>
        <taxon>Euteleostomi</taxon>
        <taxon>Mammalia</taxon>
        <taxon>Eutheria</taxon>
        <taxon>Laurasiatheria</taxon>
        <taxon>Perissodactyla</taxon>
        <taxon>Equidae</taxon>
        <taxon>Equus</taxon>
    </lineage>
</organism>
<evidence type="ECO:0000313" key="1">
    <source>
        <dbReference type="Ensembl" id="ENSEASP00005019015.2"/>
    </source>
</evidence>
<dbReference type="AlphaFoldDB" id="A0A8C4M7K9"/>
<reference evidence="1" key="3">
    <citation type="submission" date="2025-09" db="UniProtKB">
        <authorList>
            <consortium name="Ensembl"/>
        </authorList>
    </citation>
    <scope>IDENTIFICATION</scope>
</reference>